<dbReference type="GO" id="GO:0008757">
    <property type="term" value="F:S-adenosylmethionine-dependent methyltransferase activity"/>
    <property type="evidence" value="ECO:0007669"/>
    <property type="project" value="InterPro"/>
</dbReference>
<dbReference type="KEGG" id="tmn:UCRPA7_3581"/>
<dbReference type="AlphaFoldDB" id="R8BNF3"/>
<protein>
    <submittedName>
        <fullName evidence="5">Putative methyltransferase domain-containing protein</fullName>
    </submittedName>
</protein>
<dbReference type="InterPro" id="IPR029063">
    <property type="entry name" value="SAM-dependent_MTases_sf"/>
</dbReference>
<evidence type="ECO:0000256" key="3">
    <source>
        <dbReference type="ARBA" id="ARBA00022679"/>
    </source>
</evidence>
<dbReference type="Pfam" id="PF08241">
    <property type="entry name" value="Methyltransf_11"/>
    <property type="match status" value="1"/>
</dbReference>
<dbReference type="Gene3D" id="3.40.50.150">
    <property type="entry name" value="Vaccinia Virus protein VP39"/>
    <property type="match status" value="1"/>
</dbReference>
<reference evidence="6" key="1">
    <citation type="journal article" date="2013" name="Genome Announc.">
        <title>Draft genome sequence of the ascomycete Phaeoacremonium aleophilum strain UCR-PA7, a causal agent of the esca disease complex in grapevines.</title>
        <authorList>
            <person name="Blanco-Ulate B."/>
            <person name="Rolshausen P."/>
            <person name="Cantu D."/>
        </authorList>
    </citation>
    <scope>NUCLEOTIDE SEQUENCE [LARGE SCALE GENOMIC DNA]</scope>
    <source>
        <strain evidence="6">UCR-PA7</strain>
    </source>
</reference>
<evidence type="ECO:0000259" key="4">
    <source>
        <dbReference type="Pfam" id="PF08241"/>
    </source>
</evidence>
<name>R8BNF3_PHAM7</name>
<comment type="similarity">
    <text evidence="1">Belongs to the methyltransferase superfamily.</text>
</comment>
<organism evidence="5 6">
    <name type="scientific">Phaeoacremonium minimum (strain UCR-PA7)</name>
    <name type="common">Esca disease fungus</name>
    <name type="synonym">Togninia minima</name>
    <dbReference type="NCBI Taxonomy" id="1286976"/>
    <lineage>
        <taxon>Eukaryota</taxon>
        <taxon>Fungi</taxon>
        <taxon>Dikarya</taxon>
        <taxon>Ascomycota</taxon>
        <taxon>Pezizomycotina</taxon>
        <taxon>Sordariomycetes</taxon>
        <taxon>Sordariomycetidae</taxon>
        <taxon>Togniniales</taxon>
        <taxon>Togniniaceae</taxon>
        <taxon>Phaeoacremonium</taxon>
    </lineage>
</organism>
<gene>
    <name evidence="5" type="ORF">UCRPA7_3581</name>
</gene>
<evidence type="ECO:0000313" key="5">
    <source>
        <dbReference type="EMBL" id="EOO00933.1"/>
    </source>
</evidence>
<dbReference type="InterPro" id="IPR051052">
    <property type="entry name" value="Diverse_substrate_MTase"/>
</dbReference>
<keyword evidence="3 5" id="KW-0808">Transferase</keyword>
<feature type="domain" description="Methyltransferase type 11" evidence="4">
    <location>
        <begin position="10"/>
        <end position="47"/>
    </location>
</feature>
<dbReference type="Proteomes" id="UP000014074">
    <property type="component" value="Unassembled WGS sequence"/>
</dbReference>
<dbReference type="RefSeq" id="XP_007914291.1">
    <property type="nucleotide sequence ID" value="XM_007916100.1"/>
</dbReference>
<dbReference type="InterPro" id="IPR013216">
    <property type="entry name" value="Methyltransf_11"/>
</dbReference>
<dbReference type="HOGENOM" id="CLU_049344_1_2_1"/>
<evidence type="ECO:0000256" key="2">
    <source>
        <dbReference type="ARBA" id="ARBA00022603"/>
    </source>
</evidence>
<evidence type="ECO:0000313" key="6">
    <source>
        <dbReference type="Proteomes" id="UP000014074"/>
    </source>
</evidence>
<dbReference type="PANTHER" id="PTHR44942">
    <property type="entry name" value="METHYLTRANSF_11 DOMAIN-CONTAINING PROTEIN"/>
    <property type="match status" value="1"/>
</dbReference>
<dbReference type="GeneID" id="19323942"/>
<keyword evidence="2 5" id="KW-0489">Methyltransferase</keyword>
<sequence>MLKTAQSLCADKSVDLVVAAEAAHWFDYDQTWPELARVVKPGGTIAFWLYNENVFPKHPVATKIVDEHCFGGEGTMGPLFQQPGRQILKDLLKAVVPPEENWADETRILYNPRHNGSGEKPTGERLIYQTVTLGAFEEYVRTISAYRGWIDKYPDRKPKADGGKGDIVDEMLEKMVEAEPEWKKIGNGWRDIEVEAEWGTVILLARRK</sequence>
<dbReference type="PANTHER" id="PTHR44942:SF4">
    <property type="entry name" value="METHYLTRANSFERASE TYPE 11 DOMAIN-CONTAINING PROTEIN"/>
    <property type="match status" value="1"/>
</dbReference>
<dbReference type="GO" id="GO:0032259">
    <property type="term" value="P:methylation"/>
    <property type="evidence" value="ECO:0007669"/>
    <property type="project" value="UniProtKB-KW"/>
</dbReference>
<dbReference type="eggNOG" id="KOG3010">
    <property type="taxonomic scope" value="Eukaryota"/>
</dbReference>
<accession>R8BNF3</accession>
<dbReference type="OrthoDB" id="10027013at2759"/>
<evidence type="ECO:0000256" key="1">
    <source>
        <dbReference type="ARBA" id="ARBA00008361"/>
    </source>
</evidence>
<dbReference type="EMBL" id="KB933059">
    <property type="protein sequence ID" value="EOO00933.1"/>
    <property type="molecule type" value="Genomic_DNA"/>
</dbReference>
<proteinExistence type="inferred from homology"/>
<dbReference type="SUPFAM" id="SSF53335">
    <property type="entry name" value="S-adenosyl-L-methionine-dependent methyltransferases"/>
    <property type="match status" value="1"/>
</dbReference>
<keyword evidence="6" id="KW-1185">Reference proteome</keyword>